<dbReference type="Pfam" id="PF13561">
    <property type="entry name" value="adh_short_C2"/>
    <property type="match status" value="1"/>
</dbReference>
<dbReference type="InterPro" id="IPR002347">
    <property type="entry name" value="SDR_fam"/>
</dbReference>
<dbReference type="InterPro" id="IPR020904">
    <property type="entry name" value="Sc_DH/Rdtase_CS"/>
</dbReference>
<protein>
    <submittedName>
        <fullName evidence="5">Glucose 1-dehydrogenase</fullName>
        <ecNumber evidence="5">1.1.1.47</ecNumber>
    </submittedName>
</protein>
<keyword evidence="2 5" id="KW-0560">Oxidoreductase</keyword>
<dbReference type="PROSITE" id="PS00061">
    <property type="entry name" value="ADH_SHORT"/>
    <property type="match status" value="1"/>
</dbReference>
<dbReference type="RefSeq" id="WP_251838447.1">
    <property type="nucleotide sequence ID" value="NZ_JACSPO010000001.1"/>
</dbReference>
<accession>A0ABR8YZ56</accession>
<evidence type="ECO:0000256" key="2">
    <source>
        <dbReference type="ARBA" id="ARBA00023002"/>
    </source>
</evidence>
<dbReference type="GO" id="GO:0047936">
    <property type="term" value="F:glucose 1-dehydrogenase [NAD(P)+] activity"/>
    <property type="evidence" value="ECO:0007669"/>
    <property type="project" value="UniProtKB-EC"/>
</dbReference>
<dbReference type="PANTHER" id="PTHR24321">
    <property type="entry name" value="DEHYDROGENASES, SHORT CHAIN"/>
    <property type="match status" value="1"/>
</dbReference>
<gene>
    <name evidence="5" type="ORF">H9624_03185</name>
</gene>
<dbReference type="SMART" id="SM00822">
    <property type="entry name" value="PKS_KR"/>
    <property type="match status" value="1"/>
</dbReference>
<sequence>MARVAGKVALVTGGARGLGAEAVRLLVAEGAKVLVTDILDEDGEALVAELGESAVYLHHDVTDIEQWSAAVTMAEETFGGLDVLVNNAGIADFGSLSDFTYERWDRIIAINLSSVFYGMKAALPLLKASTKNPSIINISSTAGLQGYPDLAGYVASKWGVRGMSKTAAIELGPDNIRVNSIHPGMIETPMTEGLAGEQKHVAMHRAGKPFEIGYLVVYLVSDESTFCTGAEFIADGGELAGLPTS</sequence>
<evidence type="ECO:0000313" key="6">
    <source>
        <dbReference type="Proteomes" id="UP000661894"/>
    </source>
</evidence>
<dbReference type="PANTHER" id="PTHR24321:SF8">
    <property type="entry name" value="ESTRADIOL 17-BETA-DEHYDROGENASE 8-RELATED"/>
    <property type="match status" value="1"/>
</dbReference>
<dbReference type="PRINTS" id="PR00080">
    <property type="entry name" value="SDRFAMILY"/>
</dbReference>
<dbReference type="InterPro" id="IPR036291">
    <property type="entry name" value="NAD(P)-bd_dom_sf"/>
</dbReference>
<evidence type="ECO:0000256" key="3">
    <source>
        <dbReference type="ARBA" id="ARBA00023027"/>
    </source>
</evidence>
<proteinExistence type="inferred from homology"/>
<organism evidence="5 6">
    <name type="scientific">Oceanitalea stevensii</name>
    <dbReference type="NCBI Taxonomy" id="2763072"/>
    <lineage>
        <taxon>Bacteria</taxon>
        <taxon>Bacillati</taxon>
        <taxon>Actinomycetota</taxon>
        <taxon>Actinomycetes</taxon>
        <taxon>Micrococcales</taxon>
        <taxon>Bogoriellaceae</taxon>
        <taxon>Georgenia</taxon>
    </lineage>
</organism>
<name>A0ABR8YZ56_9MICO</name>
<dbReference type="EMBL" id="JACSPO010000001">
    <property type="protein sequence ID" value="MBD8061326.1"/>
    <property type="molecule type" value="Genomic_DNA"/>
</dbReference>
<reference evidence="5 6" key="1">
    <citation type="submission" date="2020-08" db="EMBL/GenBank/DDBJ databases">
        <title>A Genomic Blueprint of the Chicken Gut Microbiome.</title>
        <authorList>
            <person name="Gilroy R."/>
            <person name="Ravi A."/>
            <person name="Getino M."/>
            <person name="Pursley I."/>
            <person name="Horton D.L."/>
            <person name="Alikhan N.-F."/>
            <person name="Baker D."/>
            <person name="Gharbi K."/>
            <person name="Hall N."/>
            <person name="Watson M."/>
            <person name="Adriaenssens E.M."/>
            <person name="Foster-Nyarko E."/>
            <person name="Jarju S."/>
            <person name="Secka A."/>
            <person name="Antonio M."/>
            <person name="Oren A."/>
            <person name="Chaudhuri R."/>
            <person name="La Ragione R.M."/>
            <person name="Hildebrand F."/>
            <person name="Pallen M.J."/>
        </authorList>
    </citation>
    <scope>NUCLEOTIDE SEQUENCE [LARGE SCALE GENOMIC DNA]</scope>
    <source>
        <strain evidence="5 6">Sa1BUA1</strain>
    </source>
</reference>
<dbReference type="EC" id="1.1.1.47" evidence="5"/>
<dbReference type="InterPro" id="IPR057326">
    <property type="entry name" value="KR_dom"/>
</dbReference>
<dbReference type="SUPFAM" id="SSF51735">
    <property type="entry name" value="NAD(P)-binding Rossmann-fold domains"/>
    <property type="match status" value="1"/>
</dbReference>
<keyword evidence="6" id="KW-1185">Reference proteome</keyword>
<evidence type="ECO:0000313" key="5">
    <source>
        <dbReference type="EMBL" id="MBD8061326.1"/>
    </source>
</evidence>
<evidence type="ECO:0000259" key="4">
    <source>
        <dbReference type="SMART" id="SM00822"/>
    </source>
</evidence>
<evidence type="ECO:0000256" key="1">
    <source>
        <dbReference type="ARBA" id="ARBA00006484"/>
    </source>
</evidence>
<keyword evidence="3" id="KW-0520">NAD</keyword>
<dbReference type="NCBIfam" id="NF005559">
    <property type="entry name" value="PRK07231.1"/>
    <property type="match status" value="1"/>
</dbReference>
<comment type="caution">
    <text evidence="5">The sequence shown here is derived from an EMBL/GenBank/DDBJ whole genome shotgun (WGS) entry which is preliminary data.</text>
</comment>
<dbReference type="PRINTS" id="PR00081">
    <property type="entry name" value="GDHRDH"/>
</dbReference>
<dbReference type="Proteomes" id="UP000661894">
    <property type="component" value="Unassembled WGS sequence"/>
</dbReference>
<feature type="domain" description="Ketoreductase" evidence="4">
    <location>
        <begin position="7"/>
        <end position="188"/>
    </location>
</feature>
<comment type="similarity">
    <text evidence="1">Belongs to the short-chain dehydrogenases/reductases (SDR) family.</text>
</comment>
<dbReference type="Gene3D" id="3.40.50.720">
    <property type="entry name" value="NAD(P)-binding Rossmann-like Domain"/>
    <property type="match status" value="1"/>
</dbReference>